<reference evidence="2 3" key="1">
    <citation type="journal article" date="2006" name="Science">
        <title>The genome of black cottonwood, Populus trichocarpa (Torr. &amp; Gray).</title>
        <authorList>
            <person name="Tuskan G.A."/>
            <person name="Difazio S."/>
            <person name="Jansson S."/>
            <person name="Bohlmann J."/>
            <person name="Grigoriev I."/>
            <person name="Hellsten U."/>
            <person name="Putnam N."/>
            <person name="Ralph S."/>
            <person name="Rombauts S."/>
            <person name="Salamov A."/>
            <person name="Schein J."/>
            <person name="Sterck L."/>
            <person name="Aerts A."/>
            <person name="Bhalerao R.R."/>
            <person name="Bhalerao R.P."/>
            <person name="Blaudez D."/>
            <person name="Boerjan W."/>
            <person name="Brun A."/>
            <person name="Brunner A."/>
            <person name="Busov V."/>
            <person name="Campbell M."/>
            <person name="Carlson J."/>
            <person name="Chalot M."/>
            <person name="Chapman J."/>
            <person name="Chen G.L."/>
            <person name="Cooper D."/>
            <person name="Coutinho P.M."/>
            <person name="Couturier J."/>
            <person name="Covert S."/>
            <person name="Cronk Q."/>
            <person name="Cunningham R."/>
            <person name="Davis J."/>
            <person name="Degroeve S."/>
            <person name="Dejardin A."/>
            <person name="Depamphilis C."/>
            <person name="Detter J."/>
            <person name="Dirks B."/>
            <person name="Dubchak I."/>
            <person name="Duplessis S."/>
            <person name="Ehlting J."/>
            <person name="Ellis B."/>
            <person name="Gendler K."/>
            <person name="Goodstein D."/>
            <person name="Gribskov M."/>
            <person name="Grimwood J."/>
            <person name="Groover A."/>
            <person name="Gunter L."/>
            <person name="Hamberger B."/>
            <person name="Heinze B."/>
            <person name="Helariutta Y."/>
            <person name="Henrissat B."/>
            <person name="Holligan D."/>
            <person name="Holt R."/>
            <person name="Huang W."/>
            <person name="Islam-Faridi N."/>
            <person name="Jones S."/>
            <person name="Jones-Rhoades M."/>
            <person name="Jorgensen R."/>
            <person name="Joshi C."/>
            <person name="Kangasjarvi J."/>
            <person name="Karlsson J."/>
            <person name="Kelleher C."/>
            <person name="Kirkpatrick R."/>
            <person name="Kirst M."/>
            <person name="Kohler A."/>
            <person name="Kalluri U."/>
            <person name="Larimer F."/>
            <person name="Leebens-Mack J."/>
            <person name="Leple J.C."/>
            <person name="Locascio P."/>
            <person name="Lou Y."/>
            <person name="Lucas S."/>
            <person name="Martin F."/>
            <person name="Montanini B."/>
            <person name="Napoli C."/>
            <person name="Nelson D.R."/>
            <person name="Nelson C."/>
            <person name="Nieminen K."/>
            <person name="Nilsson O."/>
            <person name="Pereda V."/>
            <person name="Peter G."/>
            <person name="Philippe R."/>
            <person name="Pilate G."/>
            <person name="Poliakov A."/>
            <person name="Razumovskaya J."/>
            <person name="Richardson P."/>
            <person name="Rinaldi C."/>
            <person name="Ritland K."/>
            <person name="Rouze P."/>
            <person name="Ryaboy D."/>
            <person name="Schmutz J."/>
            <person name="Schrader J."/>
            <person name="Segerman B."/>
            <person name="Shin H."/>
            <person name="Siddiqui A."/>
            <person name="Sterky F."/>
            <person name="Terry A."/>
            <person name="Tsai C.J."/>
            <person name="Uberbacher E."/>
            <person name="Unneberg P."/>
            <person name="Vahala J."/>
            <person name="Wall K."/>
            <person name="Wessler S."/>
            <person name="Yang G."/>
            <person name="Yin T."/>
            <person name="Douglas C."/>
            <person name="Marra M."/>
            <person name="Sandberg G."/>
            <person name="Van de Peer Y."/>
            <person name="Rokhsar D."/>
        </authorList>
    </citation>
    <scope>NUCLEOTIDE SEQUENCE [LARGE SCALE GENOMIC DNA]</scope>
    <source>
        <strain evidence="3">cv. Nisqually</strain>
    </source>
</reference>
<keyword evidence="1" id="KW-0472">Membrane</keyword>
<protein>
    <submittedName>
        <fullName evidence="2">Uncharacterized protein</fullName>
    </submittedName>
</protein>
<dbReference type="InParanoid" id="A0A3N7HDH3"/>
<keyword evidence="3" id="KW-1185">Reference proteome</keyword>
<feature type="transmembrane region" description="Helical" evidence="1">
    <location>
        <begin position="12"/>
        <end position="35"/>
    </location>
</feature>
<sequence length="59" mass="7302">MIYYEKWHLTLFVRNTSFLANVAGCVILLMSFKYWRKIRELKKLKAYLWTCPSYQDRYT</sequence>
<keyword evidence="1" id="KW-0812">Transmembrane</keyword>
<evidence type="ECO:0000313" key="3">
    <source>
        <dbReference type="Proteomes" id="UP000006729"/>
    </source>
</evidence>
<proteinExistence type="predicted"/>
<dbReference type="Proteomes" id="UP000006729">
    <property type="component" value="Chromosome 19"/>
</dbReference>
<keyword evidence="1" id="KW-1133">Transmembrane helix</keyword>
<accession>A0A3N7HDH3</accession>
<evidence type="ECO:0000256" key="1">
    <source>
        <dbReference type="SAM" id="Phobius"/>
    </source>
</evidence>
<dbReference type="AlphaFoldDB" id="A0A3N7HDH3"/>
<organism evidence="2 3">
    <name type="scientific">Populus trichocarpa</name>
    <name type="common">Western balsam poplar</name>
    <name type="synonym">Populus balsamifera subsp. trichocarpa</name>
    <dbReference type="NCBI Taxonomy" id="3694"/>
    <lineage>
        <taxon>Eukaryota</taxon>
        <taxon>Viridiplantae</taxon>
        <taxon>Streptophyta</taxon>
        <taxon>Embryophyta</taxon>
        <taxon>Tracheophyta</taxon>
        <taxon>Spermatophyta</taxon>
        <taxon>Magnoliopsida</taxon>
        <taxon>eudicotyledons</taxon>
        <taxon>Gunneridae</taxon>
        <taxon>Pentapetalae</taxon>
        <taxon>rosids</taxon>
        <taxon>fabids</taxon>
        <taxon>Malpighiales</taxon>
        <taxon>Salicaceae</taxon>
        <taxon>Saliceae</taxon>
        <taxon>Populus</taxon>
    </lineage>
</organism>
<evidence type="ECO:0000313" key="2">
    <source>
        <dbReference type="EMBL" id="RQP03672.1"/>
    </source>
</evidence>
<dbReference type="EMBL" id="CM009308">
    <property type="protein sequence ID" value="RQP03672.1"/>
    <property type="molecule type" value="Genomic_DNA"/>
</dbReference>
<name>A0A3N7HDH3_POPTR</name>
<gene>
    <name evidence="2" type="ORF">POPTR_019G097460</name>
</gene>